<dbReference type="AlphaFoldDB" id="A0A0J1INL8"/>
<dbReference type="Gene3D" id="3.40.50.1110">
    <property type="entry name" value="SGNH hydrolase"/>
    <property type="match status" value="1"/>
</dbReference>
<dbReference type="CDD" id="cd01821">
    <property type="entry name" value="Rhamnogalacturan_acetylesterase_like"/>
    <property type="match status" value="1"/>
</dbReference>
<evidence type="ECO:0000256" key="1">
    <source>
        <dbReference type="ARBA" id="ARBA00008668"/>
    </source>
</evidence>
<dbReference type="GO" id="GO:0016788">
    <property type="term" value="F:hydrolase activity, acting on ester bonds"/>
    <property type="evidence" value="ECO:0007669"/>
    <property type="project" value="InterPro"/>
</dbReference>
<reference evidence="3 4" key="1">
    <citation type="submission" date="2015-05" db="EMBL/GenBank/DDBJ databases">
        <title>Whole genome sequence and identification of bacterial endophytes from Costus igneus.</title>
        <authorList>
            <person name="Lee Y.P."/>
            <person name="Gan H.M."/>
            <person name="Eng W."/>
            <person name="Wheatley M.S."/>
            <person name="Caraballo A."/>
            <person name="Polter S."/>
            <person name="Savka M.A."/>
            <person name="Hudson A.O."/>
        </authorList>
    </citation>
    <scope>NUCLEOTIDE SEQUENCE [LARGE SCALE GENOMIC DNA]</scope>
    <source>
        <strain evidence="3 4">RIT379</strain>
    </source>
</reference>
<dbReference type="EMBL" id="LDPH01000003">
    <property type="protein sequence ID" value="KLV27574.1"/>
    <property type="molecule type" value="Genomic_DNA"/>
</dbReference>
<proteinExistence type="inferred from homology"/>
<comment type="similarity">
    <text evidence="1">Belongs to the 'GDSL' lipolytic enzyme family.</text>
</comment>
<sequence length="227" mass="25692">MSDKITIFLAGDSTAAEKTPDKRPETGWGEKLSSFFTDQIIIDNRAVNGRSTKSFINEGRLTAIEQAIRPGDYLFIQFGHNDQKDDQARGTDPYGDYQTNLHTFIRTANKHNAHPVLLTSVSRRHFRNQLIDHMSLGEYPQAMRELAKTYNVTLLDIHKKSIDLFQSLGPDLSRNLFLHLEAHESSNYPNGVKDDTHFNDQGADTIAKLICNAIKGSDLPLKKFFKN</sequence>
<accession>A0A0J1INL8</accession>
<dbReference type="InterPro" id="IPR037459">
    <property type="entry name" value="RhgT-like"/>
</dbReference>
<dbReference type="OrthoDB" id="9807041at2"/>
<dbReference type="Pfam" id="PF00657">
    <property type="entry name" value="Lipase_GDSL"/>
    <property type="match status" value="1"/>
</dbReference>
<dbReference type="PATRIC" id="fig|1397.4.peg.3173"/>
<evidence type="ECO:0000313" key="4">
    <source>
        <dbReference type="Proteomes" id="UP000036045"/>
    </source>
</evidence>
<name>A0A0J1INL8_NIACI</name>
<dbReference type="SUPFAM" id="SSF52266">
    <property type="entry name" value="SGNH hydrolase"/>
    <property type="match status" value="1"/>
</dbReference>
<dbReference type="RefSeq" id="WP_047940894.1">
    <property type="nucleotide sequence ID" value="NZ_JARTLH010000005.1"/>
</dbReference>
<organism evidence="3 4">
    <name type="scientific">Niallia circulans</name>
    <name type="common">Bacillus circulans</name>
    <dbReference type="NCBI Taxonomy" id="1397"/>
    <lineage>
        <taxon>Bacteria</taxon>
        <taxon>Bacillati</taxon>
        <taxon>Bacillota</taxon>
        <taxon>Bacilli</taxon>
        <taxon>Bacillales</taxon>
        <taxon>Bacillaceae</taxon>
        <taxon>Niallia</taxon>
    </lineage>
</organism>
<dbReference type="PANTHER" id="PTHR43695:SF1">
    <property type="entry name" value="RHAMNOGALACTURONAN ACETYLESTERASE"/>
    <property type="match status" value="1"/>
</dbReference>
<evidence type="ECO:0000313" key="3">
    <source>
        <dbReference type="EMBL" id="KLV27574.1"/>
    </source>
</evidence>
<protein>
    <submittedName>
        <fullName evidence="3">Rhamnogalacturonan acetylesterase</fullName>
    </submittedName>
</protein>
<dbReference type="Proteomes" id="UP000036045">
    <property type="component" value="Unassembled WGS sequence"/>
</dbReference>
<dbReference type="InterPro" id="IPR001087">
    <property type="entry name" value="GDSL"/>
</dbReference>
<dbReference type="PANTHER" id="PTHR43695">
    <property type="entry name" value="PUTATIVE (AFU_ORTHOLOGUE AFUA_2G17250)-RELATED"/>
    <property type="match status" value="1"/>
</dbReference>
<comment type="caution">
    <text evidence="3">The sequence shown here is derived from an EMBL/GenBank/DDBJ whole genome shotgun (WGS) entry which is preliminary data.</text>
</comment>
<evidence type="ECO:0000256" key="2">
    <source>
        <dbReference type="ARBA" id="ARBA00022801"/>
    </source>
</evidence>
<dbReference type="InterPro" id="IPR036514">
    <property type="entry name" value="SGNH_hydro_sf"/>
</dbReference>
<keyword evidence="4" id="KW-1185">Reference proteome</keyword>
<keyword evidence="2" id="KW-0378">Hydrolase</keyword>
<gene>
    <name evidence="3" type="ORF">ABW02_05340</name>
</gene>